<reference evidence="6" key="1">
    <citation type="submission" date="2021-02" db="EMBL/GenBank/DDBJ databases">
        <title>PHA producing bacteria isolated from coastal sediment in Guangdong, Shenzhen.</title>
        <authorList>
            <person name="Zheng W."/>
            <person name="Yu S."/>
            <person name="Huang Y."/>
        </authorList>
    </citation>
    <scope>NUCLEOTIDE SEQUENCE</scope>
    <source>
        <strain evidence="6">TN14-10</strain>
    </source>
</reference>
<evidence type="ECO:0000256" key="1">
    <source>
        <dbReference type="ARBA" id="ARBA00001946"/>
    </source>
</evidence>
<dbReference type="InterPro" id="IPR050469">
    <property type="entry name" value="Diguanylate_Cyclase"/>
</dbReference>
<feature type="transmembrane region" description="Helical" evidence="4">
    <location>
        <begin position="53"/>
        <end position="74"/>
    </location>
</feature>
<dbReference type="SUPFAM" id="SSF55073">
    <property type="entry name" value="Nucleotide cyclase"/>
    <property type="match status" value="1"/>
</dbReference>
<dbReference type="RefSeq" id="WP_206558901.1">
    <property type="nucleotide sequence ID" value="NZ_JAFKCZ010000002.1"/>
</dbReference>
<evidence type="ECO:0000256" key="4">
    <source>
        <dbReference type="SAM" id="Phobius"/>
    </source>
</evidence>
<keyword evidence="4" id="KW-0472">Membrane</keyword>
<evidence type="ECO:0000259" key="5">
    <source>
        <dbReference type="PROSITE" id="PS50887"/>
    </source>
</evidence>
<dbReference type="Gene3D" id="3.30.70.270">
    <property type="match status" value="1"/>
</dbReference>
<dbReference type="PANTHER" id="PTHR45138:SF9">
    <property type="entry name" value="DIGUANYLATE CYCLASE DGCM-RELATED"/>
    <property type="match status" value="1"/>
</dbReference>
<dbReference type="PROSITE" id="PS50887">
    <property type="entry name" value="GGDEF"/>
    <property type="match status" value="1"/>
</dbReference>
<keyword evidence="7" id="KW-1185">Reference proteome</keyword>
<evidence type="ECO:0000313" key="7">
    <source>
        <dbReference type="Proteomes" id="UP000664303"/>
    </source>
</evidence>
<feature type="domain" description="GGDEF" evidence="5">
    <location>
        <begin position="237"/>
        <end position="362"/>
    </location>
</feature>
<feature type="transmembrane region" description="Helical" evidence="4">
    <location>
        <begin position="116"/>
        <end position="138"/>
    </location>
</feature>
<dbReference type="InterPro" id="IPR043128">
    <property type="entry name" value="Rev_trsase/Diguanyl_cyclase"/>
</dbReference>
<proteinExistence type="predicted"/>
<keyword evidence="4" id="KW-0812">Transmembrane</keyword>
<dbReference type="PANTHER" id="PTHR45138">
    <property type="entry name" value="REGULATORY COMPONENTS OF SENSORY TRANSDUCTION SYSTEM"/>
    <property type="match status" value="1"/>
</dbReference>
<keyword evidence="4" id="KW-1133">Transmembrane helix</keyword>
<comment type="caution">
    <text evidence="6">The sequence shown here is derived from an EMBL/GenBank/DDBJ whole genome shotgun (WGS) entry which is preliminary data.</text>
</comment>
<dbReference type="Proteomes" id="UP000664303">
    <property type="component" value="Unassembled WGS sequence"/>
</dbReference>
<protein>
    <recommendedName>
        <fullName evidence="2">diguanylate cyclase</fullName>
        <ecNumber evidence="2">2.7.7.65</ecNumber>
    </recommendedName>
</protein>
<sequence length="382" mass="42076">MNGFIGKKNPELEFERIQILFAYVKAGYIGVASAIAMLYFIAAEYASPQMARYWLLAVAVANIPRGVVSFLFGRRKRAGRITPGNIRYWDVCMSISSVFAYAGFAAAIFLPYGEHAGTATVLCAFAFMTLSTGGVLVVSTSMPQILSYLSLVIFAIVVRFLFLPETIYSILAIILLFGYLQILKLTIRQHRILIENISLKIENKNSSLVDPLTQLANRRRLALHTEKLVPAARRSGEPFCLIILDIDDFKIYNDTHGHAAGDRVLTEVADTLRSCSREQDLVVRYGGEEFLVVLPQTALPDAARIAERILATTKTRTDVTASAGVAGFSQHSESFEHVLAEADEALYQAKSAGRDRFVVAHDVIEEPAPARVSMAHPAATRT</sequence>
<dbReference type="GO" id="GO:0052621">
    <property type="term" value="F:diguanylate cyclase activity"/>
    <property type="evidence" value="ECO:0007669"/>
    <property type="project" value="UniProtKB-EC"/>
</dbReference>
<evidence type="ECO:0000256" key="2">
    <source>
        <dbReference type="ARBA" id="ARBA00012528"/>
    </source>
</evidence>
<dbReference type="NCBIfam" id="TIGR00254">
    <property type="entry name" value="GGDEF"/>
    <property type="match status" value="1"/>
</dbReference>
<feature type="transmembrane region" description="Helical" evidence="4">
    <location>
        <begin position="168"/>
        <end position="187"/>
    </location>
</feature>
<dbReference type="SMART" id="SM00267">
    <property type="entry name" value="GGDEF"/>
    <property type="match status" value="1"/>
</dbReference>
<gene>
    <name evidence="6" type="ORF">JYP50_02530</name>
</gene>
<feature type="transmembrane region" description="Helical" evidence="4">
    <location>
        <begin position="145"/>
        <end position="162"/>
    </location>
</feature>
<name>A0A939IHH4_9GAMM</name>
<accession>A0A939IHH4</accession>
<dbReference type="CDD" id="cd01949">
    <property type="entry name" value="GGDEF"/>
    <property type="match status" value="1"/>
</dbReference>
<evidence type="ECO:0000313" key="6">
    <source>
        <dbReference type="EMBL" id="MBN7795449.1"/>
    </source>
</evidence>
<dbReference type="EC" id="2.7.7.65" evidence="2"/>
<dbReference type="AlphaFoldDB" id="A0A939IHH4"/>
<comment type="catalytic activity">
    <reaction evidence="3">
        <text>2 GTP = 3',3'-c-di-GMP + 2 diphosphate</text>
        <dbReference type="Rhea" id="RHEA:24898"/>
        <dbReference type="ChEBI" id="CHEBI:33019"/>
        <dbReference type="ChEBI" id="CHEBI:37565"/>
        <dbReference type="ChEBI" id="CHEBI:58805"/>
        <dbReference type="EC" id="2.7.7.65"/>
    </reaction>
</comment>
<dbReference type="InterPro" id="IPR000160">
    <property type="entry name" value="GGDEF_dom"/>
</dbReference>
<organism evidence="6 7">
    <name type="scientific">Parahaliea mediterranea</name>
    <dbReference type="NCBI Taxonomy" id="651086"/>
    <lineage>
        <taxon>Bacteria</taxon>
        <taxon>Pseudomonadati</taxon>
        <taxon>Pseudomonadota</taxon>
        <taxon>Gammaproteobacteria</taxon>
        <taxon>Cellvibrionales</taxon>
        <taxon>Halieaceae</taxon>
        <taxon>Parahaliea</taxon>
    </lineage>
</organism>
<feature type="transmembrane region" description="Helical" evidence="4">
    <location>
        <begin position="20"/>
        <end position="41"/>
    </location>
</feature>
<dbReference type="FunFam" id="3.30.70.270:FF:000001">
    <property type="entry name" value="Diguanylate cyclase domain protein"/>
    <property type="match status" value="1"/>
</dbReference>
<feature type="transmembrane region" description="Helical" evidence="4">
    <location>
        <begin position="86"/>
        <end position="110"/>
    </location>
</feature>
<comment type="cofactor">
    <cofactor evidence="1">
        <name>Mg(2+)</name>
        <dbReference type="ChEBI" id="CHEBI:18420"/>
    </cofactor>
</comment>
<dbReference type="InterPro" id="IPR029787">
    <property type="entry name" value="Nucleotide_cyclase"/>
</dbReference>
<dbReference type="EMBL" id="JAFKCZ010000002">
    <property type="protein sequence ID" value="MBN7795449.1"/>
    <property type="molecule type" value="Genomic_DNA"/>
</dbReference>
<evidence type="ECO:0000256" key="3">
    <source>
        <dbReference type="ARBA" id="ARBA00034247"/>
    </source>
</evidence>
<dbReference type="Pfam" id="PF00990">
    <property type="entry name" value="GGDEF"/>
    <property type="match status" value="1"/>
</dbReference>